<evidence type="ECO:0000313" key="3">
    <source>
        <dbReference type="Proteomes" id="UP000219374"/>
    </source>
</evidence>
<keyword evidence="3" id="KW-1185">Reference proteome</keyword>
<evidence type="ECO:0000256" key="1">
    <source>
        <dbReference type="SAM" id="SignalP"/>
    </source>
</evidence>
<evidence type="ECO:0000313" key="2">
    <source>
        <dbReference type="EMBL" id="SOD54660.1"/>
    </source>
</evidence>
<gene>
    <name evidence="2" type="ORF">SAMN06296416_104272</name>
</gene>
<sequence length="239" mass="26611">MRFMFRSLSLAGGLIWSCAAAAAGEQACQPQPGQGVKNADQSTLWLRTECPEPHTRAYIIELSEQSGGHRDRLIVEQDVEEAPWGHASLVDIDGDGMHEVEVRGACGAGPNCIGDLYRIDRGNRRLYHFFSGGYADLQVIDGHLVESGRASCCSWEFHGWRLDERPVLRDYDNMDLMAWVSASGDEEGNVAAVDCAFSRRNGDNWQTVPPPSPAWLQICQHYGQAYRLTTPEQDRQKAE</sequence>
<name>A0A286D7N8_9GAMM</name>
<keyword evidence="1" id="KW-0732">Signal</keyword>
<dbReference type="Proteomes" id="UP000219374">
    <property type="component" value="Unassembled WGS sequence"/>
</dbReference>
<accession>A0A286D7N8</accession>
<reference evidence="2 3" key="1">
    <citation type="submission" date="2017-09" db="EMBL/GenBank/DDBJ databases">
        <authorList>
            <person name="Ehlers B."/>
            <person name="Leendertz F.H."/>
        </authorList>
    </citation>
    <scope>NUCLEOTIDE SEQUENCE [LARGE SCALE GENOMIC DNA]</scope>
    <source>
        <strain evidence="2 3">CGMCC 1.10978</strain>
    </source>
</reference>
<proteinExistence type="predicted"/>
<organism evidence="2 3">
    <name type="scientific">Pseudoxanthomonas wuyuanensis</name>
    <dbReference type="NCBI Taxonomy" id="1073196"/>
    <lineage>
        <taxon>Bacteria</taxon>
        <taxon>Pseudomonadati</taxon>
        <taxon>Pseudomonadota</taxon>
        <taxon>Gammaproteobacteria</taxon>
        <taxon>Lysobacterales</taxon>
        <taxon>Lysobacteraceae</taxon>
        <taxon>Pseudoxanthomonas</taxon>
    </lineage>
</organism>
<feature type="signal peptide" evidence="1">
    <location>
        <begin position="1"/>
        <end position="22"/>
    </location>
</feature>
<dbReference type="AlphaFoldDB" id="A0A286D7N8"/>
<protein>
    <recommendedName>
        <fullName evidence="4">Repeat domain-containing protein</fullName>
    </recommendedName>
</protein>
<dbReference type="EMBL" id="OCND01000004">
    <property type="protein sequence ID" value="SOD54660.1"/>
    <property type="molecule type" value="Genomic_DNA"/>
</dbReference>
<evidence type="ECO:0008006" key="4">
    <source>
        <dbReference type="Google" id="ProtNLM"/>
    </source>
</evidence>
<feature type="chain" id="PRO_5012628730" description="Repeat domain-containing protein" evidence="1">
    <location>
        <begin position="23"/>
        <end position="239"/>
    </location>
</feature>